<keyword evidence="6" id="KW-0285">Flavoprotein</keyword>
<comment type="similarity">
    <text evidence="3">Belongs to the DNA photolyase class-2 family.</text>
</comment>
<evidence type="ECO:0000256" key="9">
    <source>
        <dbReference type="ARBA" id="ARBA00023125"/>
    </source>
</evidence>
<dbReference type="InterPro" id="IPR036134">
    <property type="entry name" value="Crypto/Photolyase_FAD-like_sf"/>
</dbReference>
<evidence type="ECO:0000256" key="6">
    <source>
        <dbReference type="ARBA" id="ARBA00022630"/>
    </source>
</evidence>
<dbReference type="GO" id="GO:0003904">
    <property type="term" value="F:deoxyribodipyrimidine photo-lyase activity"/>
    <property type="evidence" value="ECO:0007669"/>
    <property type="project" value="UniProtKB-EC"/>
</dbReference>
<dbReference type="EC" id="4.1.99.3" evidence="4"/>
<comment type="cofactor">
    <cofactor evidence="2">
        <name>FAD</name>
        <dbReference type="ChEBI" id="CHEBI:57692"/>
    </cofactor>
</comment>
<dbReference type="Gene3D" id="3.40.50.620">
    <property type="entry name" value="HUPs"/>
    <property type="match status" value="1"/>
</dbReference>
<dbReference type="SUPFAM" id="SSF52425">
    <property type="entry name" value="Cryptochrome/photolyase, N-terminal domain"/>
    <property type="match status" value="1"/>
</dbReference>
<dbReference type="InterPro" id="IPR052219">
    <property type="entry name" value="Photolyase_Class-2"/>
</dbReference>
<feature type="region of interest" description="Disordered" evidence="14">
    <location>
        <begin position="487"/>
        <end position="506"/>
    </location>
</feature>
<evidence type="ECO:0000256" key="13">
    <source>
        <dbReference type="ARBA" id="ARBA00033999"/>
    </source>
</evidence>
<dbReference type="Gene3D" id="1.25.40.80">
    <property type="match status" value="1"/>
</dbReference>
<dbReference type="AlphaFoldDB" id="A0A6J4U684"/>
<feature type="domain" description="Photolyase/cryptochrome alpha/beta" evidence="15">
    <location>
        <begin position="28"/>
        <end position="158"/>
    </location>
</feature>
<evidence type="ECO:0000256" key="7">
    <source>
        <dbReference type="ARBA" id="ARBA00022763"/>
    </source>
</evidence>
<evidence type="ECO:0000256" key="14">
    <source>
        <dbReference type="SAM" id="MobiDB-lite"/>
    </source>
</evidence>
<evidence type="ECO:0000256" key="8">
    <source>
        <dbReference type="ARBA" id="ARBA00022827"/>
    </source>
</evidence>
<dbReference type="GO" id="GO:0003677">
    <property type="term" value="F:DNA binding"/>
    <property type="evidence" value="ECO:0007669"/>
    <property type="project" value="UniProtKB-KW"/>
</dbReference>
<gene>
    <name evidence="16" type="ORF">AVDCRST_MAG59-708</name>
</gene>
<keyword evidence="8" id="KW-0274">FAD</keyword>
<dbReference type="Gene3D" id="1.10.579.10">
    <property type="entry name" value="DNA Cyclobutane Dipyrimidine Photolyase, subunit A, domain 3"/>
    <property type="match status" value="1"/>
</dbReference>
<dbReference type="InterPro" id="IPR006050">
    <property type="entry name" value="DNA_photolyase_N"/>
</dbReference>
<reference evidence="16" key="1">
    <citation type="submission" date="2020-02" db="EMBL/GenBank/DDBJ databases">
        <authorList>
            <person name="Meier V. D."/>
        </authorList>
    </citation>
    <scope>NUCLEOTIDE SEQUENCE</scope>
    <source>
        <strain evidence="16">AVDCRST_MAG59</strain>
    </source>
</reference>
<evidence type="ECO:0000256" key="4">
    <source>
        <dbReference type="ARBA" id="ARBA00013149"/>
    </source>
</evidence>
<proteinExistence type="inferred from homology"/>
<evidence type="ECO:0000256" key="11">
    <source>
        <dbReference type="ARBA" id="ARBA00023239"/>
    </source>
</evidence>
<dbReference type="GO" id="GO:0000719">
    <property type="term" value="P:photoreactive repair"/>
    <property type="evidence" value="ECO:0007669"/>
    <property type="project" value="TreeGrafter"/>
</dbReference>
<sequence length="506" mass="54977">MADVGDLIPTDHPIVETYRGGPPAVDGRCVLLWVQRAKRATANRAANLAILAADMLGLPVVAAFCLVPDYPAATLRAYTFMAEGLRELPEAFAARNVGWVLRVSRPEVEIPALTAEFGAALVVTDQDTLPLGRAWRTGVAAALDVPLVAVDTDTVAPPHLFPREEHAAHTLRPKLWRAIAAGGFLDPIADPAAAVVSGLSAVRTGPDPLAALETFAIDRAVWPSPTVRGGRAEARRRLEAFLDSRADGYATGGRHKPEPAAQSGLSPFFHYGQVGPVEVARAAIGRRLGEAGWVGPRGFARFGPEPAVADEPLATFLDELVTQRELAVNFALRNPAFDRYEGLPEWGRATLEAHAADPRPVRYDGRTIEFGETGDRLWNAAQRQLVFEGYLPNRLRMYWAKQLLLWTVSPQEAFDLALRLNDRYQLDGRDPNGYAGIAWSIGGRHDRPFPPKKPVLGLIRPMGLKGMRQKFDLDAYIARVEALTGEPVPGTEPPLPSRRQGALALG</sequence>
<comment type="cofactor">
    <cofactor evidence="1">
        <name>(6R)-5,10-methylene-5,6,7,8-tetrahydrofolate</name>
        <dbReference type="ChEBI" id="CHEBI:15636"/>
    </cofactor>
</comment>
<name>A0A6J4U684_9BACT</name>
<dbReference type="PANTHER" id="PTHR10211:SF0">
    <property type="entry name" value="DEOXYRIBODIPYRIMIDINE PHOTO-LYASE"/>
    <property type="match status" value="1"/>
</dbReference>
<evidence type="ECO:0000256" key="5">
    <source>
        <dbReference type="ARBA" id="ARBA00014046"/>
    </source>
</evidence>
<keyword evidence="9" id="KW-0238">DNA-binding</keyword>
<evidence type="ECO:0000259" key="15">
    <source>
        <dbReference type="PROSITE" id="PS51645"/>
    </source>
</evidence>
<evidence type="ECO:0000313" key="16">
    <source>
        <dbReference type="EMBL" id="CAA9539533.1"/>
    </source>
</evidence>
<comment type="catalytic activity">
    <reaction evidence="13">
        <text>cyclobutadipyrimidine (in DNA) = 2 pyrimidine residues (in DNA).</text>
        <dbReference type="EC" id="4.1.99.3"/>
    </reaction>
</comment>
<accession>A0A6J4U684</accession>
<dbReference type="EMBL" id="CADCWF010000034">
    <property type="protein sequence ID" value="CAA9539533.1"/>
    <property type="molecule type" value="Genomic_DNA"/>
</dbReference>
<keyword evidence="10" id="KW-0234">DNA repair</keyword>
<organism evidence="16">
    <name type="scientific">uncultured Thermomicrobiales bacterium</name>
    <dbReference type="NCBI Taxonomy" id="1645740"/>
    <lineage>
        <taxon>Bacteria</taxon>
        <taxon>Pseudomonadati</taxon>
        <taxon>Thermomicrobiota</taxon>
        <taxon>Thermomicrobia</taxon>
        <taxon>Thermomicrobiales</taxon>
        <taxon>environmental samples</taxon>
    </lineage>
</organism>
<dbReference type="InterPro" id="IPR036155">
    <property type="entry name" value="Crypto/Photolyase_N_sf"/>
</dbReference>
<evidence type="ECO:0000256" key="1">
    <source>
        <dbReference type="ARBA" id="ARBA00001932"/>
    </source>
</evidence>
<dbReference type="Pfam" id="PF00875">
    <property type="entry name" value="DNA_photolyase"/>
    <property type="match status" value="1"/>
</dbReference>
<dbReference type="SUPFAM" id="SSF48173">
    <property type="entry name" value="Cryptochrome/photolyase FAD-binding domain"/>
    <property type="match status" value="1"/>
</dbReference>
<dbReference type="PROSITE" id="PS51645">
    <property type="entry name" value="PHR_CRY_ALPHA_BETA"/>
    <property type="match status" value="1"/>
</dbReference>
<dbReference type="InterPro" id="IPR014729">
    <property type="entry name" value="Rossmann-like_a/b/a_fold"/>
</dbReference>
<evidence type="ECO:0000256" key="2">
    <source>
        <dbReference type="ARBA" id="ARBA00001974"/>
    </source>
</evidence>
<evidence type="ECO:0000256" key="12">
    <source>
        <dbReference type="ARBA" id="ARBA00031671"/>
    </source>
</evidence>
<evidence type="ECO:0000256" key="10">
    <source>
        <dbReference type="ARBA" id="ARBA00023204"/>
    </source>
</evidence>
<keyword evidence="7" id="KW-0227">DNA damage</keyword>
<dbReference type="FunFam" id="1.10.579.10:FF:000002">
    <property type="entry name" value="Deoxyribodipyrimidine photolyase"/>
    <property type="match status" value="1"/>
</dbReference>
<evidence type="ECO:0000256" key="3">
    <source>
        <dbReference type="ARBA" id="ARBA00006409"/>
    </source>
</evidence>
<keyword evidence="11 16" id="KW-0456">Lyase</keyword>
<protein>
    <recommendedName>
        <fullName evidence="5">Deoxyribodipyrimidine photo-lyase</fullName>
        <ecNumber evidence="4">4.1.99.3</ecNumber>
    </recommendedName>
    <alternativeName>
        <fullName evidence="12">DNA photolyase</fullName>
    </alternativeName>
</protein>
<dbReference type="PANTHER" id="PTHR10211">
    <property type="entry name" value="DEOXYRIBODIPYRIMIDINE PHOTOLYASE"/>
    <property type="match status" value="1"/>
</dbReference>